<gene>
    <name evidence="1" type="ORF">HMPREF9733_02659</name>
</gene>
<evidence type="ECO:0000313" key="1">
    <source>
        <dbReference type="EMBL" id="EMB19559.1"/>
    </source>
</evidence>
<proteinExistence type="predicted"/>
<dbReference type="RefSeq" id="WP_010697658.1">
    <property type="nucleotide sequence ID" value="NZ_KB442455.1"/>
</dbReference>
<evidence type="ECO:0000313" key="2">
    <source>
        <dbReference type="Proteomes" id="UP000016183"/>
    </source>
</evidence>
<dbReference type="HOGENOM" id="CLU_2669999_0_0_12"/>
<sequence length="75" mass="8621">MTELKGLLENKPCFIVLEKPQLIFSIIQQDGEKIKVKYSGSKAKELKDKLKGSYVKIYGRYISDKIFIAENIVKL</sequence>
<dbReference type="AlphaFoldDB" id="M2BBV1"/>
<accession>M2BBV1</accession>
<comment type="caution">
    <text evidence="1">The sequence shown here is derived from an EMBL/GenBank/DDBJ whole genome shotgun (WGS) entry which is preliminary data.</text>
</comment>
<dbReference type="EMBL" id="AGDZ01000039">
    <property type="protein sequence ID" value="EMB19559.1"/>
    <property type="molecule type" value="Genomic_DNA"/>
</dbReference>
<evidence type="ECO:0008006" key="3">
    <source>
        <dbReference type="Google" id="ProtNLM"/>
    </source>
</evidence>
<protein>
    <recommendedName>
        <fullName evidence="3">TRAM domain-containing protein</fullName>
    </recommendedName>
</protein>
<dbReference type="PATRIC" id="fig|999437.3.peg.2739"/>
<reference evidence="1 2" key="1">
    <citation type="submission" date="2012-01" db="EMBL/GenBank/DDBJ databases">
        <title>The Genome Sequence of Treponema denticola SP33.</title>
        <authorList>
            <consortium name="The Broad Institute Genome Sequencing Platform"/>
            <person name="Earl A."/>
            <person name="Ward D."/>
            <person name="Feldgarden M."/>
            <person name="Gevers D."/>
            <person name="Blanton J.M."/>
            <person name="Fenno C.J."/>
            <person name="Baranova O.V."/>
            <person name="Mathney J."/>
            <person name="Dewhirst F.E."/>
            <person name="Izard J."/>
            <person name="Young S.K."/>
            <person name="Zeng Q."/>
            <person name="Gargeya S."/>
            <person name="Fitzgerald M."/>
            <person name="Haas B."/>
            <person name="Abouelleil A."/>
            <person name="Alvarado L."/>
            <person name="Arachchi H.M."/>
            <person name="Berlin A."/>
            <person name="Chapman S.B."/>
            <person name="Gearin G."/>
            <person name="Goldberg J."/>
            <person name="Griggs A."/>
            <person name="Gujja S."/>
            <person name="Hansen M."/>
            <person name="Heiman D."/>
            <person name="Howarth C."/>
            <person name="Larimer J."/>
            <person name="Lui A."/>
            <person name="MacDonald P.J.P."/>
            <person name="McCowen C."/>
            <person name="Montmayeur A."/>
            <person name="Murphy C."/>
            <person name="Neiman D."/>
            <person name="Pearson M."/>
            <person name="Priest M."/>
            <person name="Roberts A."/>
            <person name="Saif S."/>
            <person name="Shea T."/>
            <person name="Sisk P."/>
            <person name="Stolte C."/>
            <person name="Sykes S."/>
            <person name="Wortman J."/>
            <person name="Nusbaum C."/>
            <person name="Birren B."/>
        </authorList>
    </citation>
    <scope>NUCLEOTIDE SEQUENCE [LARGE SCALE GENOMIC DNA]</scope>
    <source>
        <strain evidence="1 2">SP33</strain>
    </source>
</reference>
<dbReference type="Proteomes" id="UP000016183">
    <property type="component" value="Unassembled WGS sequence"/>
</dbReference>
<organism evidence="1 2">
    <name type="scientific">Treponema denticola SP33</name>
    <dbReference type="NCBI Taxonomy" id="999437"/>
    <lineage>
        <taxon>Bacteria</taxon>
        <taxon>Pseudomonadati</taxon>
        <taxon>Spirochaetota</taxon>
        <taxon>Spirochaetia</taxon>
        <taxon>Spirochaetales</taxon>
        <taxon>Treponemataceae</taxon>
        <taxon>Treponema</taxon>
    </lineage>
</organism>
<name>M2BBV1_TREDN</name>